<gene>
    <name evidence="3" type="ordered locus">Jden_0082</name>
</gene>
<reference evidence="3 4" key="1">
    <citation type="journal article" date="2009" name="Stand. Genomic Sci.">
        <title>Complete genome sequence of Jonesia denitrificans type strain (Prevot 55134).</title>
        <authorList>
            <person name="Pukall R."/>
            <person name="Gehrich-Schroter G."/>
            <person name="Lapidus A."/>
            <person name="Nolan M."/>
            <person name="Glavina Del Rio T."/>
            <person name="Lucas S."/>
            <person name="Chen F."/>
            <person name="Tice H."/>
            <person name="Pitluck S."/>
            <person name="Cheng J.F."/>
            <person name="Copeland A."/>
            <person name="Saunders E."/>
            <person name="Brettin T."/>
            <person name="Detter J.C."/>
            <person name="Bruce D."/>
            <person name="Goodwin L."/>
            <person name="Pati A."/>
            <person name="Ivanova N."/>
            <person name="Mavromatis K."/>
            <person name="Ovchinnikova G."/>
            <person name="Chen A."/>
            <person name="Palaniappan K."/>
            <person name="Land M."/>
            <person name="Hauser L."/>
            <person name="Chang Y.J."/>
            <person name="Jeffries C.D."/>
            <person name="Chain P."/>
            <person name="Goker M."/>
            <person name="Bristow J."/>
            <person name="Eisen J.A."/>
            <person name="Markowitz V."/>
            <person name="Hugenholtz P."/>
            <person name="Kyrpides N.C."/>
            <person name="Klenk H.P."/>
            <person name="Han C."/>
        </authorList>
    </citation>
    <scope>NUCLEOTIDE SEQUENCE [LARGE SCALE GENOMIC DNA]</scope>
    <source>
        <strain evidence="4">ATCC 14870 / DSM 20603 / BCRC 15368 / CIP 55.134 / JCM 11481 / NBRC 15587 / NCTC 10816 / Prevot 55134</strain>
    </source>
</reference>
<dbReference type="SUPFAM" id="SSF47090">
    <property type="entry name" value="PGBD-like"/>
    <property type="match status" value="1"/>
</dbReference>
<dbReference type="eggNOG" id="COG0845">
    <property type="taxonomic scope" value="Bacteria"/>
</dbReference>
<dbReference type="Proteomes" id="UP000000628">
    <property type="component" value="Chromosome"/>
</dbReference>
<organism evidence="3 4">
    <name type="scientific">Jonesia denitrificans (strain ATCC 14870 / DSM 20603 / BCRC 15368 / CIP 55.134 / JCM 11481 / NBRC 15587 / NCTC 10816 / Prevot 55134)</name>
    <name type="common">Listeria denitrificans</name>
    <dbReference type="NCBI Taxonomy" id="471856"/>
    <lineage>
        <taxon>Bacteria</taxon>
        <taxon>Bacillati</taxon>
        <taxon>Actinomycetota</taxon>
        <taxon>Actinomycetes</taxon>
        <taxon>Micrococcales</taxon>
        <taxon>Jonesiaceae</taxon>
        <taxon>Jonesia</taxon>
    </lineage>
</organism>
<feature type="compositionally biased region" description="Low complexity" evidence="1">
    <location>
        <begin position="367"/>
        <end position="379"/>
    </location>
</feature>
<evidence type="ECO:0000256" key="1">
    <source>
        <dbReference type="SAM" id="MobiDB-lite"/>
    </source>
</evidence>
<protein>
    <recommendedName>
        <fullName evidence="2">Multidrug resistance protein MdtA-like barrel-sandwich hybrid domain-containing protein</fullName>
    </recommendedName>
</protein>
<dbReference type="Pfam" id="PF25917">
    <property type="entry name" value="BSH_RND"/>
    <property type="match status" value="1"/>
</dbReference>
<dbReference type="KEGG" id="jde:Jden_0082"/>
<feature type="compositionally biased region" description="Acidic residues" evidence="1">
    <location>
        <begin position="380"/>
        <end position="391"/>
    </location>
</feature>
<dbReference type="RefSeq" id="WP_012805863.1">
    <property type="nucleotide sequence ID" value="NC_013174.1"/>
</dbReference>
<dbReference type="HOGENOM" id="CLU_061330_0_0_11"/>
<name>C7R580_JONDD</name>
<dbReference type="EMBL" id="CP001706">
    <property type="protein sequence ID" value="ACV07758.1"/>
    <property type="molecule type" value="Genomic_DNA"/>
</dbReference>
<feature type="region of interest" description="Disordered" evidence="1">
    <location>
        <begin position="367"/>
        <end position="391"/>
    </location>
</feature>
<keyword evidence="4" id="KW-1185">Reference proteome</keyword>
<dbReference type="InterPro" id="IPR058625">
    <property type="entry name" value="MdtA-like_BSH"/>
</dbReference>
<dbReference type="Gene3D" id="1.10.101.10">
    <property type="entry name" value="PGBD-like superfamily/PGBD"/>
    <property type="match status" value="1"/>
</dbReference>
<proteinExistence type="predicted"/>
<feature type="domain" description="Multidrug resistance protein MdtA-like barrel-sandwich hybrid" evidence="2">
    <location>
        <begin position="84"/>
        <end position="309"/>
    </location>
</feature>
<dbReference type="InterPro" id="IPR036366">
    <property type="entry name" value="PGBDSf"/>
</dbReference>
<evidence type="ECO:0000313" key="4">
    <source>
        <dbReference type="Proteomes" id="UP000000628"/>
    </source>
</evidence>
<dbReference type="OrthoDB" id="3268648at2"/>
<evidence type="ECO:0000259" key="2">
    <source>
        <dbReference type="Pfam" id="PF25917"/>
    </source>
</evidence>
<dbReference type="STRING" id="471856.Jden_0082"/>
<accession>C7R580</accession>
<dbReference type="AlphaFoldDB" id="C7R580"/>
<sequence>MSRHTATGRTTWITRRTATLAGAILLAGVALGWALNHAFTSPEDTLQNTTHVTVTAQTGERGESLTLNTTAQWTPTQGALNKAAGTLTALTVANGDKVKAGDVLYRVDNRPVVIAAGNTPAYRDLHPGDSGPDVKQLAALLNTLGYSVEPTQQTIDSQFTAAIHQWHKDLGVPRSETVTAGDVLYVPTLPTRVAYAPDAPSIGAVLTGQDPLILTVAAEPAFHIDLTTAQAQRITTGNTVTITPPTGDPWIAEITTIEPNTDGGHTATLGPQNSDSICGKNCNDLAVDTPTYLPTALVITPPVSGTIVPLAALTSGTDNTLHVTTTTNDTITVELLAAVRGEAIVDGLEAGTDILVPTGSDTAVIGANTNTNATTTGDDAPADDGTSDDTP</sequence>
<evidence type="ECO:0000313" key="3">
    <source>
        <dbReference type="EMBL" id="ACV07758.1"/>
    </source>
</evidence>
<dbReference type="InterPro" id="IPR036365">
    <property type="entry name" value="PGBD-like_sf"/>
</dbReference>